<sequence length="3156" mass="354949">MDTVKLVFNHLVLPPKLPTSRDVDHDEVGAAILSRLVRACHVAQGESPPPSSLQPNVWSTIRRCLQNCSGIAEPRVEAKQLLQDWCALGLDDLCLVCIAEQNGAFLIRRETQNNDNFVIFEVFETCPSAKKVLASANSLEWDFPGRAARIPLNVFEQDSFQANLSRFLEQAANEPLHRFSARASKAGAKPVESRDTADPGLLVQFLMPILEATGHSIETPRLRKQVRDDVVIHDAEFPWRRHPVWLTLRVAVQRQLCLRLGNESGRVSYKFLICIVLAQLLRDCVGVLSPDLTLVLRAKLCRRLGKLEQEKQQVDEPLRASYQHFFDTVGIRCQNVVAAASEQINTAWENFKKVNRRKIPRLPFRAPDQSLHLSLPLSGHRLGNILQQRWADPAGTESLSIHLPRLEKTAAYEPSQLAARYFKLGALEAPAKDGNDTGKKTQDRCIETAQSILTLLEVKELRLDSFKPEHVSRLLLKAFELWIEVDKCAVSACPLVGEYNPLFHPEALDVLHLAELSSMHRLRRVQAYLKARKDGCKYPHQTILSEPQSDCFASRYVDGPQGASLRQLLAKIKTNSNAARDAKEDEWKRLCQKYDELSAKISIGTCTCTFNEDGSRNIKGCTKCFHYRTRRRMKITCHEDYLPAQTVQQLAVVFELGIPQFLQDYRNITWKILRQLGHPDKPASSPPAHMTLGEYSQLKRYLKTAPQGITLASVKKSFLKTHYNTQSLKVDLASVLLPLGLEFSYIDATSNVWATNLRHTVTFKHLCGLRIPKSLLEASIPNPTSPAWVAGPSSYDVVASQTKCPAQVSVHEFMALQRLLRGKNQLWMAILTELGSSNINFSDEESAHFVAQLAVQAGPSQCTNDVLRDAHIIFREQLFCHCLLEQISRRLRLIWTNWREVHCMELLITLAHRLHALAEGEARQQALRLIENAQSATLEWNSQLREKYQHAGDASEARRLAQYRFRAALLCRRTFAVFAEDESGSMSAGQLSAFIQASVSLQQSLVVDPIKLSDSLKSLLMRDMKAAHSIREKLRESIKNHVDHVGPAIWAARSSEPHGATCKRFESWTMLGAPDHSWIAAIMRNENHHFGLPQVVHYDYIEGHLLIDGQPLGRLPVDVMGSKDVRELFGDQHLLTFPSHLQGMDQMLVNFVQGNEVHFGRRGEDVIIQARGYDKNRPKTWTLLEYVPGRVFRNESGFDLPSELIDNCTHWLNIDTGELEIRRKPGIWISRPGNWILNVHTRTAERRGGSVLVDPHSETCRKVNDILGGLERPERMTVYQPPFARLSVELKRLELSFVVNSNMLLKCRQLRAEVDPNQDAGTLYGLESMLVVRDAIDNSRRSVIVALGNLLYQRRGMHVSVRVQDSHAYGKFEIDSILGRLVCPSEMRLLYSMALLHASTSFPIPDPLISSTGAEEAFRILSSGACQPWMPLTETQHGILMQIRGLGPVRTFYPPAKRLLQKVEWNGYLTTDIQQDFYGSLVGSLVDKSERLKTFYKQEKIHQVSGSDSNGKEKAQEASTRDTTPYLRERATIFRAVYQRSFADMLKSVGVEHNDPVRVYESRDRLAGSNPGKRVYQTAKLLFRPRFTVALPKARLVQLIESLGGNLIGGFHTTSDQRLASLDLLINTEIAEQLGAIVNFCRNINSHTIFDAVFRLGLLAFGSDTDMELIGFFCAFARLDSLKTIDPPDCPLFVDFANRADLSMSRIEELVLADLAPEIIPNVGKVQRRETTLEDGQGVPQWCLARSMAKRLFPQWPCPAPSMDLFRNEPLLQVDDMDSTAQPMKKLKQEWAQMHNNMQLAEYLDEVQSALNHHAGAPELSGPKPWRPSSGAFEGPTRGAVAPSLPRELLLKEAPADACGSTSCVAFSTSNAHSLGVASFDKVANSREVKELEQILAYFTRSSTLLWQQYGQDLRESLDALKQLPAPRQDNIQRPQLAEIEHSISATKKVISDTFLTISDALSADDGRFPWLSRGNLWPRTSPVSLLERLRSKDGIKFGTGMKEILVSYGLSIARLQWLMRVKQAHLSYDWKRLDEQLTEKGHENWDPMDFPDWLLLEIENNLLIRTEQIEVAKAIISPTWTVNSVLQLNMGKGKTSCIVPMAVAVLADSKQLCRLIVPKALLQQTAQTLQARIGGLLGREMRHVPFARRTSSAPDVQKIYLDLHRDILDNSGLILAIPENILSYKLSGLQQLADSRVNAAREMLAVQSWLSRMSRDVLDESDFTLAVKTQLIYPSGQLVPVDGHPQRWKVAQELLSLVRDNLPYASRRHPGGLEVVSRDPGFPMMYIVQREVEDELLQRLINTICDGHTPILQLPSATTATCRERLRHILTEEDPNSQVFANLAGDWAATPSLLVNALIVRGLLHKRILFLCLRKRWNVQYGLAATPSLLVNALIVRGLLLKRILFLCLRKRWNVQYGLHPERNPLAVPFEAKGMPSEHAEFGHPDVAIVFTCLSFYYAGLTLEQFEQDLGAVLKADDPAVEYDAWTAGCSALPESLAHWNLINVDDSGQVEALWTHLRLSRGVLDHYLNTIVFPRYAKQFAVKLQSSGWDLPLFSPDGRSPRARTTGFSGTNDNRRLLPLTIRQNDLASLKHTSAEVLACLLEERNRLCMIAIKGSTRLTEEQLLGRLREEKIRLLIDAGAYILEMDNHSLVKRWLGWDTEAKAGVYFGNDNRAWVQYRDGKNPVPLLATPFSDDMTECVVYLDEAHTRGTDLKLPASARGAVTLALGQTKDHTVQAAMRLRQLAMTQSITFCAPPEVYQSILDLRGKRAGSEIESPDVVHWLLEQTCRNNVQLQGLFKTQGIDFCHRKNASWQNPNFVSDKTQRVALVEAIKSPEQMTLDELYGATANKQGKDLPSNIHPSLSAIAEQLQTYQSSVEDKARSVQSSVMQEVEQEREVEFQVEEIRQAQKPRHYKGLAFPGLHSAIAAFAKTGRLTGDSGFEPASVLFAGTNLGREHNVREVQLRLFISAQFARTVDLGANKTDDNYLRPVEWVLWGPERETALVVIPEEAELLIPIIRVLDAAPVHLFPYAAPTTKNMVQSSKLASYVLPSPLDEPLPTWLAIELGLLGARLYFNFGEYAALLDSLDAVANSCSTVDSGAVYSFFLQWLSVRRKGQDVLHTPMGYVCQRRLLDRTHPFFGNSEPDANQEQVEV</sequence>
<feature type="region of interest" description="Disordered" evidence="7">
    <location>
        <begin position="1815"/>
        <end position="1839"/>
    </location>
</feature>
<keyword evidence="12" id="KW-1185">Reference proteome</keyword>
<evidence type="ECO:0000259" key="8">
    <source>
        <dbReference type="Pfam" id="PF12340"/>
    </source>
</evidence>
<evidence type="ECO:0000256" key="5">
    <source>
        <dbReference type="ARBA" id="ARBA00022801"/>
    </source>
</evidence>
<feature type="region of interest" description="Disordered" evidence="7">
    <location>
        <begin position="1503"/>
        <end position="1523"/>
    </location>
</feature>
<dbReference type="InterPro" id="IPR022105">
    <property type="entry name" value="DUF3645"/>
</dbReference>
<keyword evidence="5" id="KW-0378">Hydrolase</keyword>
<evidence type="ECO:0000313" key="11">
    <source>
        <dbReference type="EMBL" id="KJZ68633.1"/>
    </source>
</evidence>
<keyword evidence="4" id="KW-0833">Ubl conjugation pathway</keyword>
<comment type="catalytic activity">
    <reaction evidence="1">
        <text>Thiol-dependent hydrolysis of ester, thioester, amide, peptide and isopeptide bonds formed by the C-terminal Gly of ubiquitin (a 76-residue protein attached to proteins as an intracellular targeting signal).</text>
        <dbReference type="EC" id="3.4.19.12"/>
    </reaction>
</comment>
<keyword evidence="3" id="KW-0645">Protease</keyword>
<evidence type="ECO:0000259" key="10">
    <source>
        <dbReference type="Pfam" id="PF20255"/>
    </source>
</evidence>
<dbReference type="PANTHER" id="PTHR13367:SF33">
    <property type="entry name" value="P-LOOP CONTAINING NUCLEOSIDE TRIPHOSPHATE HYDROLASE PROTEIN"/>
    <property type="match status" value="1"/>
</dbReference>
<dbReference type="Proteomes" id="UP000054481">
    <property type="component" value="Unassembled WGS sequence"/>
</dbReference>
<dbReference type="GO" id="GO:0004843">
    <property type="term" value="F:cysteine-type deubiquitinase activity"/>
    <property type="evidence" value="ECO:0007669"/>
    <property type="project" value="UniProtKB-EC"/>
</dbReference>
<evidence type="ECO:0000256" key="2">
    <source>
        <dbReference type="ARBA" id="ARBA00012759"/>
    </source>
</evidence>
<accession>A0A0F7ZQX7</accession>
<evidence type="ECO:0000256" key="3">
    <source>
        <dbReference type="ARBA" id="ARBA00022670"/>
    </source>
</evidence>
<evidence type="ECO:0000313" key="12">
    <source>
        <dbReference type="Proteomes" id="UP000054481"/>
    </source>
</evidence>
<evidence type="ECO:0000256" key="1">
    <source>
        <dbReference type="ARBA" id="ARBA00000707"/>
    </source>
</evidence>
<keyword evidence="6" id="KW-0788">Thiol protease</keyword>
<proteinExistence type="predicted"/>
<gene>
    <name evidence="11" type="ORF">HIM_11978</name>
</gene>
<dbReference type="InterPro" id="IPR022099">
    <property type="entry name" value="DUF3638"/>
</dbReference>
<evidence type="ECO:0000256" key="7">
    <source>
        <dbReference type="SAM" id="MobiDB-lite"/>
    </source>
</evidence>
<feature type="domain" description="DUF6606" evidence="10">
    <location>
        <begin position="7"/>
        <end position="282"/>
    </location>
</feature>
<dbReference type="Pfam" id="PF12359">
    <property type="entry name" value="DUF3645"/>
    <property type="match status" value="1"/>
</dbReference>
<feature type="domain" description="DUF3645" evidence="9">
    <location>
        <begin position="2421"/>
        <end position="2453"/>
    </location>
</feature>
<evidence type="ECO:0000256" key="6">
    <source>
        <dbReference type="ARBA" id="ARBA00022807"/>
    </source>
</evidence>
<feature type="compositionally biased region" description="Basic and acidic residues" evidence="7">
    <location>
        <begin position="1510"/>
        <end position="1520"/>
    </location>
</feature>
<reference evidence="11 12" key="1">
    <citation type="journal article" date="2014" name="Genome Biol. Evol.">
        <title>Comparative genomics and transcriptomics analyses reveal divergent lifestyle features of nematode endoparasitic fungus Hirsutella minnesotensis.</title>
        <authorList>
            <person name="Lai Y."/>
            <person name="Liu K."/>
            <person name="Zhang X."/>
            <person name="Zhang X."/>
            <person name="Li K."/>
            <person name="Wang N."/>
            <person name="Shu C."/>
            <person name="Wu Y."/>
            <person name="Wang C."/>
            <person name="Bushley K.E."/>
            <person name="Xiang M."/>
            <person name="Liu X."/>
        </authorList>
    </citation>
    <scope>NUCLEOTIDE SEQUENCE [LARGE SCALE GENOMIC DNA]</scope>
    <source>
        <strain evidence="11 12">3608</strain>
    </source>
</reference>
<organism evidence="11 12">
    <name type="scientific">Hirsutella minnesotensis 3608</name>
    <dbReference type="NCBI Taxonomy" id="1043627"/>
    <lineage>
        <taxon>Eukaryota</taxon>
        <taxon>Fungi</taxon>
        <taxon>Dikarya</taxon>
        <taxon>Ascomycota</taxon>
        <taxon>Pezizomycotina</taxon>
        <taxon>Sordariomycetes</taxon>
        <taxon>Hypocreomycetidae</taxon>
        <taxon>Hypocreales</taxon>
        <taxon>Ophiocordycipitaceae</taxon>
        <taxon>Hirsutella</taxon>
    </lineage>
</organism>
<evidence type="ECO:0000259" key="9">
    <source>
        <dbReference type="Pfam" id="PF12359"/>
    </source>
</evidence>
<dbReference type="GO" id="GO:0006508">
    <property type="term" value="P:proteolysis"/>
    <property type="evidence" value="ECO:0007669"/>
    <property type="project" value="UniProtKB-KW"/>
</dbReference>
<name>A0A0F7ZQX7_9HYPO</name>
<evidence type="ECO:0000256" key="4">
    <source>
        <dbReference type="ARBA" id="ARBA00022786"/>
    </source>
</evidence>
<dbReference type="Pfam" id="PF12340">
    <property type="entry name" value="DUF3638"/>
    <property type="match status" value="1"/>
</dbReference>
<protein>
    <recommendedName>
        <fullName evidence="2">ubiquitinyl hydrolase 1</fullName>
        <ecNumber evidence="2">3.4.19.12</ecNumber>
    </recommendedName>
</protein>
<dbReference type="OrthoDB" id="3182339at2759"/>
<dbReference type="EMBL" id="KQ030844">
    <property type="protein sequence ID" value="KJZ68633.1"/>
    <property type="molecule type" value="Genomic_DNA"/>
</dbReference>
<dbReference type="PANTHER" id="PTHR13367">
    <property type="entry name" value="UBIQUITIN THIOESTERASE"/>
    <property type="match status" value="1"/>
</dbReference>
<dbReference type="Pfam" id="PF20255">
    <property type="entry name" value="DUF6606"/>
    <property type="match status" value="1"/>
</dbReference>
<dbReference type="InterPro" id="IPR046541">
    <property type="entry name" value="DUF6606"/>
</dbReference>
<feature type="domain" description="DUF3638" evidence="8">
    <location>
        <begin position="2043"/>
        <end position="2263"/>
    </location>
</feature>
<dbReference type="EC" id="3.4.19.12" evidence="2"/>
<dbReference type="InterPro" id="IPR051346">
    <property type="entry name" value="OTU_Deubiquitinase"/>
</dbReference>